<feature type="compositionally biased region" description="Low complexity" evidence="4">
    <location>
        <begin position="1"/>
        <end position="15"/>
    </location>
</feature>
<name>A0A066VSD5_TILAU</name>
<dbReference type="GO" id="GO:0006508">
    <property type="term" value="P:proteolysis"/>
    <property type="evidence" value="ECO:0007669"/>
    <property type="project" value="UniProtKB-KW"/>
</dbReference>
<dbReference type="InterPro" id="IPR042266">
    <property type="entry name" value="PPPDE_sf"/>
</dbReference>
<dbReference type="AlphaFoldDB" id="A0A066VSD5"/>
<dbReference type="SMART" id="SM01179">
    <property type="entry name" value="DUF862"/>
    <property type="match status" value="1"/>
</dbReference>
<dbReference type="InParanoid" id="A0A066VSD5"/>
<keyword evidence="7" id="KW-1185">Reference proteome</keyword>
<dbReference type="GeneID" id="25264726"/>
<reference evidence="6 7" key="1">
    <citation type="submission" date="2014-05" db="EMBL/GenBank/DDBJ databases">
        <title>Draft genome sequence of a rare smut relative, Tilletiaria anomala UBC 951.</title>
        <authorList>
            <consortium name="DOE Joint Genome Institute"/>
            <person name="Toome M."/>
            <person name="Kuo A."/>
            <person name="Henrissat B."/>
            <person name="Lipzen A."/>
            <person name="Tritt A."/>
            <person name="Yoshinaga Y."/>
            <person name="Zane M."/>
            <person name="Barry K."/>
            <person name="Grigoriev I.V."/>
            <person name="Spatafora J.W."/>
            <person name="Aimea M.C."/>
        </authorList>
    </citation>
    <scope>NUCLEOTIDE SEQUENCE [LARGE SCALE GENOMIC DNA]</scope>
    <source>
        <strain evidence="6 7">UBC 951</strain>
    </source>
</reference>
<gene>
    <name evidence="6" type="ORF">K437DRAFT_257571</name>
</gene>
<dbReference type="RefSeq" id="XP_013242297.1">
    <property type="nucleotide sequence ID" value="XM_013386843.1"/>
</dbReference>
<evidence type="ECO:0000256" key="1">
    <source>
        <dbReference type="ARBA" id="ARBA00008140"/>
    </source>
</evidence>
<feature type="domain" description="PPPDE" evidence="5">
    <location>
        <begin position="59"/>
        <end position="458"/>
    </location>
</feature>
<dbReference type="GO" id="GO:0101005">
    <property type="term" value="F:deubiquitinase activity"/>
    <property type="evidence" value="ECO:0007669"/>
    <property type="project" value="TreeGrafter"/>
</dbReference>
<dbReference type="OrthoDB" id="412286at2759"/>
<feature type="compositionally biased region" description="Low complexity" evidence="4">
    <location>
        <begin position="25"/>
        <end position="41"/>
    </location>
</feature>
<dbReference type="PANTHER" id="PTHR12378:SF80">
    <property type="entry name" value="IP06716P-RELATED"/>
    <property type="match status" value="1"/>
</dbReference>
<keyword evidence="2" id="KW-0645">Protease</keyword>
<dbReference type="Gene3D" id="3.90.1720.30">
    <property type="entry name" value="PPPDE domains"/>
    <property type="match status" value="1"/>
</dbReference>
<evidence type="ECO:0000313" key="6">
    <source>
        <dbReference type="EMBL" id="KDN43198.1"/>
    </source>
</evidence>
<comment type="caution">
    <text evidence="6">The sequence shown here is derived from an EMBL/GenBank/DDBJ whole genome shotgun (WGS) entry which is preliminary data.</text>
</comment>
<proteinExistence type="inferred from homology"/>
<dbReference type="PANTHER" id="PTHR12378">
    <property type="entry name" value="DESUMOYLATING ISOPEPTIDASE"/>
    <property type="match status" value="1"/>
</dbReference>
<dbReference type="HOGENOM" id="CLU_501714_0_0_1"/>
<feature type="region of interest" description="Disordered" evidence="4">
    <location>
        <begin position="308"/>
        <end position="362"/>
    </location>
</feature>
<dbReference type="Pfam" id="PF05903">
    <property type="entry name" value="Peptidase_C97"/>
    <property type="match status" value="1"/>
</dbReference>
<dbReference type="STRING" id="1037660.A0A066VSD5"/>
<dbReference type="Proteomes" id="UP000027361">
    <property type="component" value="Unassembled WGS sequence"/>
</dbReference>
<protein>
    <recommendedName>
        <fullName evidence="5">PPPDE domain-containing protein</fullName>
    </recommendedName>
</protein>
<evidence type="ECO:0000256" key="4">
    <source>
        <dbReference type="SAM" id="MobiDB-lite"/>
    </source>
</evidence>
<sequence length="543" mass="58352">MASAQSNGPSSSSKAKPCGSATGNTAYCSHASSSTSPATESSYVREEDTWLDLASAHGTPVYITVWDLLPESRWSSLSRTYLGVGVFHTNVWLPDLECEYAFGGHDVPGVTGVFALPCRGIKYGLRSEGESKQAHALPRAEGAVNDNGDKEKRLTMQAISHSSCKPLKTQEGELIDGLTHRYARPKEVPAPGPPPFPGCRYLGAYFMGYSAAPSFQRASDPSSASSAAAEDTAKKIRFGRGTLLEGMGENGKWVAPTSGAAAFKEPDIFVPPTLRRRASQAAAAVSAAKRSGWLPSFLDLHYSSSASSASSRSNTPAPFAHPSYVTMPTSTSTSRPPSSVSTHAPDMPPQDSTHPRPLPRHPRRSALRARSLLHVHQSLAFLKSSSLFHGLSYDLLTNNCNHFTETFLELLLRPDSPLSTSTSPSSPETHPPPLLPAWINRAAWLGAEAQRLVPLETLERAVFKVAGVENTDAPGASAAWIESGDHQGEDETGCRSHDTRAGTTRTRDQHDHLAFQSQHVHSSLAQVAENLHKEERAAALHRA</sequence>
<feature type="region of interest" description="Disordered" evidence="4">
    <location>
        <begin position="483"/>
        <end position="507"/>
    </location>
</feature>
<dbReference type="InterPro" id="IPR008580">
    <property type="entry name" value="PPPDE_dom"/>
</dbReference>
<evidence type="ECO:0000256" key="2">
    <source>
        <dbReference type="ARBA" id="ARBA00022670"/>
    </source>
</evidence>
<keyword evidence="3" id="KW-0378">Hydrolase</keyword>
<feature type="region of interest" description="Disordered" evidence="4">
    <location>
        <begin position="1"/>
        <end position="41"/>
    </location>
</feature>
<evidence type="ECO:0000256" key="3">
    <source>
        <dbReference type="ARBA" id="ARBA00022801"/>
    </source>
</evidence>
<dbReference type="GO" id="GO:0016579">
    <property type="term" value="P:protein deubiquitination"/>
    <property type="evidence" value="ECO:0007669"/>
    <property type="project" value="TreeGrafter"/>
</dbReference>
<dbReference type="EMBL" id="JMSN01000063">
    <property type="protein sequence ID" value="KDN43198.1"/>
    <property type="molecule type" value="Genomic_DNA"/>
</dbReference>
<evidence type="ECO:0000259" key="5">
    <source>
        <dbReference type="SMART" id="SM01179"/>
    </source>
</evidence>
<feature type="compositionally biased region" description="Low complexity" evidence="4">
    <location>
        <begin position="326"/>
        <end position="342"/>
    </location>
</feature>
<organism evidence="6 7">
    <name type="scientific">Tilletiaria anomala (strain ATCC 24038 / CBS 436.72 / UBC 951)</name>
    <dbReference type="NCBI Taxonomy" id="1037660"/>
    <lineage>
        <taxon>Eukaryota</taxon>
        <taxon>Fungi</taxon>
        <taxon>Dikarya</taxon>
        <taxon>Basidiomycota</taxon>
        <taxon>Ustilaginomycotina</taxon>
        <taxon>Exobasidiomycetes</taxon>
        <taxon>Georgefischeriales</taxon>
        <taxon>Tilletiariaceae</taxon>
        <taxon>Tilletiaria</taxon>
    </lineage>
</organism>
<comment type="similarity">
    <text evidence="1">Belongs to the DeSI family.</text>
</comment>
<evidence type="ECO:0000313" key="7">
    <source>
        <dbReference type="Proteomes" id="UP000027361"/>
    </source>
</evidence>
<accession>A0A066VSD5</accession>